<reference evidence="4" key="2">
    <citation type="journal article" date="2014" name="ISME J.">
        <title>Microbial stratification in low pH oxic and suboxic macroscopic growths along an acid mine drainage.</title>
        <authorList>
            <person name="Mendez-Garcia C."/>
            <person name="Mesa V."/>
            <person name="Sprenger R.R."/>
            <person name="Richter M."/>
            <person name="Diez M.S."/>
            <person name="Solano J."/>
            <person name="Bargiela R."/>
            <person name="Golyshina O.V."/>
            <person name="Manteca A."/>
            <person name="Ramos J.L."/>
            <person name="Gallego J.R."/>
            <person name="Llorente I."/>
            <person name="Martins Dos Santos V.A."/>
            <person name="Jensen O.N."/>
            <person name="Pelaez A.I."/>
            <person name="Sanchez J."/>
            <person name="Ferrer M."/>
        </authorList>
    </citation>
    <scope>NUCLEOTIDE SEQUENCE</scope>
</reference>
<evidence type="ECO:0000313" key="4">
    <source>
        <dbReference type="EMBL" id="EQD43065.1"/>
    </source>
</evidence>
<sequence length="93" mass="10159">MTAAQLRRRYELCSDTRVHIIVIGCGRVGSELAMQLSEDGHSVVIIDKNRDAFRRLTRFHGSTLLGSGFDRDILMKADASHADALAAVTSGDN</sequence>
<feature type="non-terminal residue" evidence="4">
    <location>
        <position position="93"/>
    </location>
</feature>
<evidence type="ECO:0000256" key="1">
    <source>
        <dbReference type="ARBA" id="ARBA00022538"/>
    </source>
</evidence>
<proteinExistence type="predicted"/>
<dbReference type="InterPro" id="IPR050721">
    <property type="entry name" value="Trk_Ktr_HKT_K-transport"/>
</dbReference>
<organism evidence="4">
    <name type="scientific">mine drainage metagenome</name>
    <dbReference type="NCBI Taxonomy" id="410659"/>
    <lineage>
        <taxon>unclassified sequences</taxon>
        <taxon>metagenomes</taxon>
        <taxon>ecological metagenomes</taxon>
    </lineage>
</organism>
<dbReference type="AlphaFoldDB" id="T1AM00"/>
<comment type="caution">
    <text evidence="4">The sequence shown here is derived from an EMBL/GenBank/DDBJ whole genome shotgun (WGS) entry which is preliminary data.</text>
</comment>
<dbReference type="SUPFAM" id="SSF51735">
    <property type="entry name" value="NAD(P)-binding Rossmann-fold domains"/>
    <property type="match status" value="1"/>
</dbReference>
<reference evidence="4" key="1">
    <citation type="submission" date="2013-08" db="EMBL/GenBank/DDBJ databases">
        <authorList>
            <person name="Mendez C."/>
            <person name="Richter M."/>
            <person name="Ferrer M."/>
            <person name="Sanchez J."/>
        </authorList>
    </citation>
    <scope>NUCLEOTIDE SEQUENCE</scope>
</reference>
<accession>T1AM00</accession>
<dbReference type="GO" id="GO:0015079">
    <property type="term" value="F:potassium ion transmembrane transporter activity"/>
    <property type="evidence" value="ECO:0007669"/>
    <property type="project" value="InterPro"/>
</dbReference>
<keyword evidence="1" id="KW-0633">Potassium transport</keyword>
<gene>
    <name evidence="4" type="ORF">B1B_13968</name>
</gene>
<dbReference type="InterPro" id="IPR036291">
    <property type="entry name" value="NAD(P)-bd_dom_sf"/>
</dbReference>
<dbReference type="PRINTS" id="PR00335">
    <property type="entry name" value="KUPTAKETRKA"/>
</dbReference>
<evidence type="ECO:0000256" key="2">
    <source>
        <dbReference type="ARBA" id="ARBA00022958"/>
    </source>
</evidence>
<dbReference type="Pfam" id="PF02254">
    <property type="entry name" value="TrkA_N"/>
    <property type="match status" value="1"/>
</dbReference>
<protein>
    <submittedName>
        <fullName evidence="4">Protein containing Regulator of K+ conductance</fullName>
    </submittedName>
</protein>
<dbReference type="Gene3D" id="3.40.50.720">
    <property type="entry name" value="NAD(P)-binding Rossmann-like Domain"/>
    <property type="match status" value="1"/>
</dbReference>
<dbReference type="PANTHER" id="PTHR43833">
    <property type="entry name" value="POTASSIUM CHANNEL PROTEIN 2-RELATED-RELATED"/>
    <property type="match status" value="1"/>
</dbReference>
<feature type="domain" description="RCK N-terminal" evidence="3">
    <location>
        <begin position="17"/>
        <end position="93"/>
    </location>
</feature>
<dbReference type="InterPro" id="IPR006036">
    <property type="entry name" value="K_uptake_TrkA"/>
</dbReference>
<dbReference type="InterPro" id="IPR003148">
    <property type="entry name" value="RCK_N"/>
</dbReference>
<dbReference type="PROSITE" id="PS51201">
    <property type="entry name" value="RCK_N"/>
    <property type="match status" value="1"/>
</dbReference>
<dbReference type="PANTHER" id="PTHR43833:SF8">
    <property type="entry name" value="TRK SYSTEM POTASSIUM UPTAKE PROTEIN TRKA"/>
    <property type="match status" value="1"/>
</dbReference>
<keyword evidence="1" id="KW-0406">Ion transport</keyword>
<evidence type="ECO:0000259" key="3">
    <source>
        <dbReference type="PROSITE" id="PS51201"/>
    </source>
</evidence>
<name>T1AM00_9ZZZZ</name>
<keyword evidence="2" id="KW-0630">Potassium</keyword>
<dbReference type="EMBL" id="AUZY01009210">
    <property type="protein sequence ID" value="EQD43065.1"/>
    <property type="molecule type" value="Genomic_DNA"/>
</dbReference>
<dbReference type="GO" id="GO:0005886">
    <property type="term" value="C:plasma membrane"/>
    <property type="evidence" value="ECO:0007669"/>
    <property type="project" value="InterPro"/>
</dbReference>
<keyword evidence="1" id="KW-0813">Transport</keyword>